<protein>
    <submittedName>
        <fullName evidence="2">Uncharacterized protein</fullName>
    </submittedName>
</protein>
<sequence length="72" mass="8528">MHLYENDWAYFDAKRLPHCDEYSSESISSKNFILIAVKSAAENFAVLDFSHFVPQYFVAYTSQRRNQIKREC</sequence>
<reference evidence="2" key="1">
    <citation type="submission" date="2022-11" db="UniProtKB">
        <authorList>
            <consortium name="WormBaseParasite"/>
        </authorList>
    </citation>
    <scope>IDENTIFICATION</scope>
</reference>
<dbReference type="AlphaFoldDB" id="A0A914R3Y0"/>
<proteinExistence type="predicted"/>
<accession>A0A914R3Y0</accession>
<keyword evidence="1" id="KW-1185">Reference proteome</keyword>
<dbReference type="Proteomes" id="UP000887564">
    <property type="component" value="Unplaced"/>
</dbReference>
<organism evidence="1 2">
    <name type="scientific">Parascaris equorum</name>
    <name type="common">Equine roundworm</name>
    <dbReference type="NCBI Taxonomy" id="6256"/>
    <lineage>
        <taxon>Eukaryota</taxon>
        <taxon>Metazoa</taxon>
        <taxon>Ecdysozoa</taxon>
        <taxon>Nematoda</taxon>
        <taxon>Chromadorea</taxon>
        <taxon>Rhabditida</taxon>
        <taxon>Spirurina</taxon>
        <taxon>Ascaridomorpha</taxon>
        <taxon>Ascaridoidea</taxon>
        <taxon>Ascarididae</taxon>
        <taxon>Parascaris</taxon>
    </lineage>
</organism>
<evidence type="ECO:0000313" key="2">
    <source>
        <dbReference type="WBParaSite" id="PEQ_0000096801-mRNA-1"/>
    </source>
</evidence>
<evidence type="ECO:0000313" key="1">
    <source>
        <dbReference type="Proteomes" id="UP000887564"/>
    </source>
</evidence>
<dbReference type="WBParaSite" id="PEQ_0000096801-mRNA-1">
    <property type="protein sequence ID" value="PEQ_0000096801-mRNA-1"/>
    <property type="gene ID" value="PEQ_0000096801"/>
</dbReference>
<name>A0A914R3Y0_PAREQ</name>